<dbReference type="InterPro" id="IPR008517">
    <property type="entry name" value="GNA1162-like"/>
</dbReference>
<dbReference type="Gene3D" id="3.40.50.10610">
    <property type="entry name" value="ABC-type transport auxiliary lipoprotein component"/>
    <property type="match status" value="1"/>
</dbReference>
<dbReference type="Proteomes" id="UP000683436">
    <property type="component" value="Chromosome"/>
</dbReference>
<feature type="signal peptide" evidence="1">
    <location>
        <begin position="1"/>
        <end position="24"/>
    </location>
</feature>
<dbReference type="EMBL" id="QNTV01000027">
    <property type="protein sequence ID" value="RBA52001.1"/>
    <property type="molecule type" value="Genomic_DNA"/>
</dbReference>
<evidence type="ECO:0000313" key="2">
    <source>
        <dbReference type="EMBL" id="QWV19194.1"/>
    </source>
</evidence>
<keyword evidence="5" id="KW-1185">Reference proteome</keyword>
<dbReference type="PROSITE" id="PS51257">
    <property type="entry name" value="PROKAR_LIPOPROTEIN"/>
    <property type="match status" value="1"/>
</dbReference>
<reference evidence="3 4" key="1">
    <citation type="submission" date="2018-06" db="EMBL/GenBank/DDBJ databases">
        <title>Whole genome sequencing of four bacterial strains from South Shetland trench revealing bio-synthetic gene clusters.</title>
        <authorList>
            <person name="Abdel-Mageed W.M."/>
            <person name="Lehri B."/>
            <person name="Jarmusch S.A."/>
            <person name="Miranda K."/>
            <person name="Goodfellow M."/>
            <person name="Jaspars M."/>
            <person name="Karlyshev A.V."/>
        </authorList>
    </citation>
    <scope>NUCLEOTIDE SEQUENCE [LARGE SCALE GENOMIC DNA]</scope>
    <source>
        <strain evidence="3 4">SST2</strain>
    </source>
</reference>
<evidence type="ECO:0000256" key="1">
    <source>
        <dbReference type="SAM" id="SignalP"/>
    </source>
</evidence>
<dbReference type="Pfam" id="PF05643">
    <property type="entry name" value="GNA1162-like"/>
    <property type="match status" value="1"/>
</dbReference>
<evidence type="ECO:0000313" key="4">
    <source>
        <dbReference type="Proteomes" id="UP000252554"/>
    </source>
</evidence>
<gene>
    <name evidence="3" type="ORF">DQ403_21530</name>
    <name evidence="2" type="ORF">KQ248_02320</name>
</gene>
<dbReference type="RefSeq" id="WP_128121907.1">
    <property type="nucleotide sequence ID" value="NZ_CP076683.1"/>
</dbReference>
<accession>A0A365PP14</accession>
<evidence type="ECO:0000313" key="5">
    <source>
        <dbReference type="Proteomes" id="UP000683436"/>
    </source>
</evidence>
<dbReference type="AlphaFoldDB" id="A0A365PP14"/>
<dbReference type="EMBL" id="CP076683">
    <property type="protein sequence ID" value="QWV19194.1"/>
    <property type="molecule type" value="Genomic_DNA"/>
</dbReference>
<protein>
    <submittedName>
        <fullName evidence="2">DUF799 domain-containing protein</fullName>
    </submittedName>
</protein>
<dbReference type="Proteomes" id="UP000252554">
    <property type="component" value="Unassembled WGS sequence"/>
</dbReference>
<feature type="chain" id="PRO_5016685187" evidence="1">
    <location>
        <begin position="25"/>
        <end position="225"/>
    </location>
</feature>
<organism evidence="3 4">
    <name type="scientific">Stutzerimonas zhaodongensis</name>
    <dbReference type="NCBI Taxonomy" id="1176257"/>
    <lineage>
        <taxon>Bacteria</taxon>
        <taxon>Pseudomonadati</taxon>
        <taxon>Pseudomonadota</taxon>
        <taxon>Gammaproteobacteria</taxon>
        <taxon>Pseudomonadales</taxon>
        <taxon>Pseudomonadaceae</taxon>
        <taxon>Stutzerimonas</taxon>
    </lineage>
</organism>
<sequence>MRFNSFKTLLVLAAVALTTGCATQQTPYDYSAFERNNPSSILVLPPINSSPDVKASYSVLSQVTAPLAEAGYYVLPVAVVDETFKQNGLMNADEMHTAPPAKLHEIFGADAALYIEVSRYGSSYKVLTSEVAVEASGKLIDLRSGDLLWQGSALASTAENQNNSGGGLVGMLVSAAVNQVLNSLTDRSHDVAGIASGRLLSTQRYGGILNGPRSPFYKQARLANR</sequence>
<name>A0A365PP14_9GAMM</name>
<reference evidence="2 5" key="2">
    <citation type="submission" date="2021-06" db="EMBL/GenBank/DDBJ databases">
        <title>Microbial metabolic specificity influences pelagic lipid remineralization.</title>
        <authorList>
            <person name="Behrendt L."/>
            <person name="Hunter J.E."/>
            <person name="Alcolombri U."/>
            <person name="Smriga S."/>
            <person name="Mincer T."/>
            <person name="Lowenstein D.P."/>
            <person name="Peaudecerf F.J."/>
            <person name="Fernandez V.I."/>
            <person name="Fredricks H."/>
            <person name="Almblad H."/>
            <person name="Harrison J.J."/>
            <person name="Stocker R."/>
            <person name="Van Mooy B.A.S."/>
        </authorList>
    </citation>
    <scope>NUCLEOTIDE SEQUENCE [LARGE SCALE GENOMIC DNA]</scope>
    <source>
        <strain evidence="2 5">A252</strain>
    </source>
</reference>
<evidence type="ECO:0000313" key="3">
    <source>
        <dbReference type="EMBL" id="RBA52001.1"/>
    </source>
</evidence>
<keyword evidence="1" id="KW-0732">Signal</keyword>
<proteinExistence type="predicted"/>